<feature type="domain" description="Acetyl-coenzyme A synthetase N-terminal" evidence="7">
    <location>
        <begin position="36"/>
        <end position="89"/>
    </location>
</feature>
<dbReference type="NCBIfam" id="NF002937">
    <property type="entry name" value="PRK03584.1"/>
    <property type="match status" value="1"/>
</dbReference>
<accession>A0ABN9NPG1</accession>
<feature type="domain" description="AMP-binding enzyme C-terminal" evidence="6">
    <location>
        <begin position="538"/>
        <end position="608"/>
    </location>
</feature>
<evidence type="ECO:0000256" key="1">
    <source>
        <dbReference type="ARBA" id="ARBA00006432"/>
    </source>
</evidence>
<proteinExistence type="inferred from homology"/>
<dbReference type="InterPro" id="IPR045851">
    <property type="entry name" value="AMP-bd_C_sf"/>
</dbReference>
<dbReference type="PANTHER" id="PTHR42921">
    <property type="entry name" value="ACETOACETYL-COA SYNTHETASE"/>
    <property type="match status" value="1"/>
</dbReference>
<keyword evidence="9" id="KW-1185">Reference proteome</keyword>
<organism evidence="8 9">
    <name type="scientific">[Mycobacterium] burgundiense</name>
    <dbReference type="NCBI Taxonomy" id="3064286"/>
    <lineage>
        <taxon>Bacteria</taxon>
        <taxon>Bacillati</taxon>
        <taxon>Actinomycetota</taxon>
        <taxon>Actinomycetes</taxon>
        <taxon>Mycobacteriales</taxon>
        <taxon>Mycobacteriaceae</taxon>
        <taxon>Mycolicibacterium</taxon>
    </lineage>
</organism>
<evidence type="ECO:0000256" key="2">
    <source>
        <dbReference type="ARBA" id="ARBA00022598"/>
    </source>
</evidence>
<evidence type="ECO:0000259" key="5">
    <source>
        <dbReference type="Pfam" id="PF00501"/>
    </source>
</evidence>
<keyword evidence="2 8" id="KW-0436">Ligase</keyword>
<dbReference type="InterPro" id="IPR000873">
    <property type="entry name" value="AMP-dep_synth/lig_dom"/>
</dbReference>
<dbReference type="Gene3D" id="3.40.50.12780">
    <property type="entry name" value="N-terminal domain of ligase-like"/>
    <property type="match status" value="1"/>
</dbReference>
<feature type="domain" description="AMP-dependent synthetase/ligase" evidence="5">
    <location>
        <begin position="98"/>
        <end position="466"/>
    </location>
</feature>
<dbReference type="InterPro" id="IPR042099">
    <property type="entry name" value="ANL_N_sf"/>
</dbReference>
<dbReference type="Proteomes" id="UP001190465">
    <property type="component" value="Chromosome"/>
</dbReference>
<comment type="similarity">
    <text evidence="1">Belongs to the ATP-dependent AMP-binding enzyme family.</text>
</comment>
<dbReference type="GO" id="GO:0030729">
    <property type="term" value="F:acetoacetate-CoA ligase activity"/>
    <property type="evidence" value="ECO:0007669"/>
    <property type="project" value="UniProtKB-EC"/>
</dbReference>
<dbReference type="InterPro" id="IPR032387">
    <property type="entry name" value="ACAS_N"/>
</dbReference>
<dbReference type="NCBIfam" id="TIGR01217">
    <property type="entry name" value="ac_ac_CoA_syn"/>
    <property type="match status" value="1"/>
</dbReference>
<dbReference type="Gene3D" id="3.30.300.30">
    <property type="match status" value="1"/>
</dbReference>
<dbReference type="InterPro" id="IPR005914">
    <property type="entry name" value="Acac_CoA_synth"/>
</dbReference>
<dbReference type="InterPro" id="IPR025110">
    <property type="entry name" value="AMP-bd_C"/>
</dbReference>
<evidence type="ECO:0000313" key="8">
    <source>
        <dbReference type="EMBL" id="CAJ1510004.1"/>
    </source>
</evidence>
<evidence type="ECO:0000256" key="4">
    <source>
        <dbReference type="ARBA" id="ARBA00022840"/>
    </source>
</evidence>
<dbReference type="EC" id="6.2.1.16" evidence="8"/>
<protein>
    <submittedName>
        <fullName evidence="8">Acetoacetate--CoA ligase</fullName>
        <ecNumber evidence="8">6.2.1.16</ecNumber>
    </submittedName>
</protein>
<evidence type="ECO:0000256" key="3">
    <source>
        <dbReference type="ARBA" id="ARBA00022741"/>
    </source>
</evidence>
<keyword evidence="3" id="KW-0547">Nucleotide-binding</keyword>
<dbReference type="SUPFAM" id="SSF56801">
    <property type="entry name" value="Acetyl-CoA synthetase-like"/>
    <property type="match status" value="1"/>
</dbReference>
<dbReference type="InterPro" id="IPR020845">
    <property type="entry name" value="AMP-binding_CS"/>
</dbReference>
<dbReference type="Pfam" id="PF16177">
    <property type="entry name" value="ACAS_N"/>
    <property type="match status" value="1"/>
</dbReference>
<dbReference type="Pfam" id="PF13193">
    <property type="entry name" value="AMP-binding_C"/>
    <property type="match status" value="1"/>
</dbReference>
<dbReference type="Pfam" id="PF00501">
    <property type="entry name" value="AMP-binding"/>
    <property type="match status" value="1"/>
</dbReference>
<dbReference type="PANTHER" id="PTHR42921:SF1">
    <property type="entry name" value="ACETOACETYL-COA SYNTHETASE"/>
    <property type="match status" value="1"/>
</dbReference>
<evidence type="ECO:0000313" key="9">
    <source>
        <dbReference type="Proteomes" id="UP001190465"/>
    </source>
</evidence>
<gene>
    <name evidence="8" type="ORF">MU0053_004394</name>
</gene>
<sequence length="658" mass="70462">MTDIIWQPDPEAMSESRIAHFTKFVEDRHHIELPTYRDLHRWSVTQLDEFWQAVWDFFSVSSTSEPGPPIADLRMPSTSWFPHARLNYVDHVLRHGNDDDIAIVGGGEPGTAHQTVTWRELRRQVGALAHTLTDHGVGSGDCVVGYVPNVPEAVIAFLATASIGAIWAGCGQDYAATAALARLGQLEPAVLIVADGYGFNGVAQDRSEAVASLASAMPSVRLTIAIERLGCGVPGAMSWSQATEGDVAVDPVAVPFDHPLWVVFSSGSTGVPKGMVHGHGGVLLEQFKSLGLHFDIGAADTFFWFTTPSWMLWNTVVGGLLVGARIVCYDGSPGFPAEGGLWDLADQLGVTVLGLSPGHLMRCQKSGSTLRDDGRPLSGLRSVGVTGAPLPPDTARWLAEALGPDVRVSSVSGGTDVVSGLVGSAPNLPTRAGEISAPCLAVAVDAFDDDGQSVRGAVGELVVTSPMPSMPLRLWRDPDGKRYRDTYFATFPGVWRQGDWITVTDTGGVIMHGRSDATLNRRGVRMGSADIYDAVEVLPGVQEALVLGVENSDGSYWMPLFIVPTPGSQLDGPMRERIIDAIRRDASPRHIPDEIIAAPGIPHTRTGKKLEVPVKRLMQGAIPASVVDPSATDNPEIVDWYVDFACRRLQQETTPSGG</sequence>
<dbReference type="PROSITE" id="PS00455">
    <property type="entry name" value="AMP_BINDING"/>
    <property type="match status" value="1"/>
</dbReference>
<dbReference type="EMBL" id="OY726397">
    <property type="protein sequence ID" value="CAJ1510004.1"/>
    <property type="molecule type" value="Genomic_DNA"/>
</dbReference>
<evidence type="ECO:0000259" key="7">
    <source>
        <dbReference type="Pfam" id="PF16177"/>
    </source>
</evidence>
<reference evidence="8 9" key="1">
    <citation type="submission" date="2023-08" db="EMBL/GenBank/DDBJ databases">
        <authorList>
            <person name="Folkvardsen B D."/>
            <person name="Norman A."/>
        </authorList>
    </citation>
    <scope>NUCLEOTIDE SEQUENCE [LARGE SCALE GENOMIC DNA]</scope>
    <source>
        <strain evidence="8 9">Mu0053</strain>
    </source>
</reference>
<keyword evidence="4" id="KW-0067">ATP-binding</keyword>
<name>A0ABN9NPG1_9MYCO</name>
<dbReference type="RefSeq" id="WP_308479692.1">
    <property type="nucleotide sequence ID" value="NZ_OY726397.1"/>
</dbReference>
<evidence type="ECO:0000259" key="6">
    <source>
        <dbReference type="Pfam" id="PF13193"/>
    </source>
</evidence>